<dbReference type="GO" id="GO:0005840">
    <property type="term" value="C:ribosome"/>
    <property type="evidence" value="ECO:0007669"/>
    <property type="project" value="UniProtKB-KW"/>
</dbReference>
<dbReference type="InterPro" id="IPR029044">
    <property type="entry name" value="Nucleotide-diphossugar_trans"/>
</dbReference>
<dbReference type="PRINTS" id="PR00395">
    <property type="entry name" value="RIBOSOMALS2"/>
</dbReference>
<dbReference type="SUPFAM" id="SSF53448">
    <property type="entry name" value="Nucleotide-diphospho-sugar transferases"/>
    <property type="match status" value="1"/>
</dbReference>
<reference evidence="10" key="3">
    <citation type="submission" date="2025-08" db="UniProtKB">
        <authorList>
            <consortium name="RefSeq"/>
        </authorList>
    </citation>
    <scope>IDENTIFICATION</scope>
</reference>
<keyword evidence="7" id="KW-0687">Ribonucleoprotein</keyword>
<dbReference type="Gene3D" id="2.160.10.10">
    <property type="entry name" value="Hexapeptide repeat proteins"/>
    <property type="match status" value="1"/>
</dbReference>
<dbReference type="InterPro" id="IPR016267">
    <property type="entry name" value="UDPGP_trans"/>
</dbReference>
<dbReference type="AlphaFoldDB" id="A0A6I9TPZ7"/>
<proteinExistence type="inferred from homology"/>
<evidence type="ECO:0000256" key="2">
    <source>
        <dbReference type="ARBA" id="ARBA00010401"/>
    </source>
</evidence>
<dbReference type="PROSITE" id="PS00962">
    <property type="entry name" value="RIBOSOMAL_S2_1"/>
    <property type="match status" value="1"/>
</dbReference>
<accession>A0A6I9TPZ7</accession>
<comment type="catalytic activity">
    <reaction evidence="8">
        <text>alpha-D-glucose 1-phosphate + UTP + H(+) = UDP-alpha-D-glucose + diphosphate</text>
        <dbReference type="Rhea" id="RHEA:19889"/>
        <dbReference type="ChEBI" id="CHEBI:15378"/>
        <dbReference type="ChEBI" id="CHEBI:33019"/>
        <dbReference type="ChEBI" id="CHEBI:46398"/>
        <dbReference type="ChEBI" id="CHEBI:58601"/>
        <dbReference type="ChEBI" id="CHEBI:58885"/>
        <dbReference type="EC" id="2.7.7.9"/>
    </reaction>
</comment>
<dbReference type="Proteomes" id="UP000504604">
    <property type="component" value="Linkage group LG1"/>
</dbReference>
<reference evidence="9" key="2">
    <citation type="submission" date="2024-10" db="UniProtKB">
        <authorList>
            <consortium name="RefSeq"/>
        </authorList>
    </citation>
    <scope>NUCLEOTIDE SEQUENCE [LARGE SCALE GENOMIC DNA]</scope>
    <source>
        <strain evidence="9">cv. Zhongzhi No. 13</strain>
    </source>
</reference>
<evidence type="ECO:0000256" key="5">
    <source>
        <dbReference type="ARBA" id="ARBA00022695"/>
    </source>
</evidence>
<evidence type="ECO:0000256" key="6">
    <source>
        <dbReference type="ARBA" id="ARBA00022980"/>
    </source>
</evidence>
<protein>
    <recommendedName>
        <fullName evidence="3">UTP--glucose-1-phosphate uridylyltransferase</fullName>
        <ecNumber evidence="3">2.7.7.9</ecNumber>
    </recommendedName>
</protein>
<dbReference type="FunFam" id="2.160.10.10:FF:000001">
    <property type="entry name" value="UTP--glucose-1-phosphate uridylyltransferase"/>
    <property type="match status" value="1"/>
</dbReference>
<dbReference type="GO" id="GO:1990904">
    <property type="term" value="C:ribonucleoprotein complex"/>
    <property type="evidence" value="ECO:0007669"/>
    <property type="project" value="UniProtKB-KW"/>
</dbReference>
<dbReference type="InterPro" id="IPR023591">
    <property type="entry name" value="Ribosomal_uS2_flav_dom_sf"/>
</dbReference>
<dbReference type="CDD" id="cd01425">
    <property type="entry name" value="RPS2"/>
    <property type="match status" value="1"/>
</dbReference>
<evidence type="ECO:0000256" key="1">
    <source>
        <dbReference type="ARBA" id="ARBA00006242"/>
    </source>
</evidence>
<evidence type="ECO:0000313" key="9">
    <source>
        <dbReference type="Proteomes" id="UP000504604"/>
    </source>
</evidence>
<keyword evidence="5 10" id="KW-0548">Nucleotidyltransferase</keyword>
<sequence length="604" mass="67403">MSFHSVVIQKLLSTNAHIGRRVTAHHFKIFSDGTRNSLSVIDSDKTLICLRNACNFIGHLARNNARFLFVNTNAHFDEIVSQMTRTIGIKTDTTWRLGGFLTNSSSPKKFRGRNKKFNLGAIQAPDCIVIFDTEMKSSVIREAYKLQIPIVGLVDSSMPWDTYKRITYPIPANDSLEFVYLFCNLITKTILKEQKEAMVEVDETSKSRGDVGAVDQIDKTVKKFVFPYENLQGIPEDISEAKQVLDKLVVLKFNGSLGTKIGFNGPKCTMEIGGGLTCLDLIINQIETVNAKYGCNIPLLLVNAANAHEGVLKVLEKHSNKNVHAVIQSQHHLESVSEFEPASAKGEDNQDEMDSFNLAEVFLPLMNSGKLDILLSQGKEYILMLSSDNLAHVIDPKILNHLIQTNIEFCVEVMPKQSELDEAKHSLNEDHIPVLMLKKNWKFIDTVWMSINSIENLVERRVAKENLTISKLFDQYFALSVPKSRYLPVEATSELFLLQSDLYTFTEGNLTRNPARENPADPSIELGPQFENVNDFHRRFKSIPSVLGLDSLKVTGDVWFGSGITLKGKVSIHAKPGVRIAIPDGTVLENKIITSQADLGGGSL</sequence>
<dbReference type="Pfam" id="PF00318">
    <property type="entry name" value="Ribosomal_S2"/>
    <property type="match status" value="2"/>
</dbReference>
<dbReference type="EC" id="2.7.7.9" evidence="3"/>
<dbReference type="SUPFAM" id="SSF52313">
    <property type="entry name" value="Ribosomal protein S2"/>
    <property type="match status" value="1"/>
</dbReference>
<dbReference type="InterPro" id="IPR001865">
    <property type="entry name" value="Ribosomal_uS2"/>
</dbReference>
<dbReference type="GO" id="GO:0003735">
    <property type="term" value="F:structural constituent of ribosome"/>
    <property type="evidence" value="ECO:0007669"/>
    <property type="project" value="InterPro"/>
</dbReference>
<dbReference type="OrthoDB" id="932129at2759"/>
<dbReference type="InParanoid" id="A0A6I9TPZ7"/>
<dbReference type="InterPro" id="IPR002618">
    <property type="entry name" value="UDPGP_fam"/>
</dbReference>
<keyword evidence="6" id="KW-0689">Ribosomal protein</keyword>
<dbReference type="Gene3D" id="3.90.550.10">
    <property type="entry name" value="Spore Coat Polysaccharide Biosynthesis Protein SpsA, Chain A"/>
    <property type="match status" value="1"/>
</dbReference>
<reference evidence="10" key="1">
    <citation type="journal article" date="2012" name="BMC Genomics">
        <title>Development and validation of genic-SSR markers in sesame by RNA-seq.</title>
        <authorList>
            <person name="Zhang H."/>
            <person name="Wei L."/>
            <person name="Miao H."/>
            <person name="Zhang T."/>
            <person name="Wang C."/>
        </authorList>
    </citation>
    <scope>NUCLEOTIDE SEQUENCE</scope>
</reference>
<dbReference type="Pfam" id="PF01704">
    <property type="entry name" value="UDPGP"/>
    <property type="match status" value="2"/>
</dbReference>
<dbReference type="InterPro" id="IPR018130">
    <property type="entry name" value="Ribosomal_uS2_CS"/>
</dbReference>
<evidence type="ECO:0000313" key="10">
    <source>
        <dbReference type="RefSeq" id="XP_011086724.1"/>
    </source>
</evidence>
<evidence type="ECO:0000256" key="3">
    <source>
        <dbReference type="ARBA" id="ARBA00012415"/>
    </source>
</evidence>
<dbReference type="GO" id="GO:0006011">
    <property type="term" value="P:UDP-alpha-D-glucose metabolic process"/>
    <property type="evidence" value="ECO:0007669"/>
    <property type="project" value="InterPro"/>
</dbReference>
<evidence type="ECO:0000256" key="7">
    <source>
        <dbReference type="ARBA" id="ARBA00023274"/>
    </source>
</evidence>
<dbReference type="KEGG" id="sind:105168361"/>
<evidence type="ECO:0000256" key="8">
    <source>
        <dbReference type="ARBA" id="ARBA00048128"/>
    </source>
</evidence>
<keyword evidence="4" id="KW-0808">Transferase</keyword>
<dbReference type="RefSeq" id="XP_011086724.1">
    <property type="nucleotide sequence ID" value="XM_011088422.2"/>
</dbReference>
<dbReference type="GeneID" id="105168361"/>
<keyword evidence="9" id="KW-1185">Reference proteome</keyword>
<evidence type="ECO:0000256" key="4">
    <source>
        <dbReference type="ARBA" id="ARBA00022679"/>
    </source>
</evidence>
<comment type="similarity">
    <text evidence="2">Belongs to the UDPGP type 1 family.</text>
</comment>
<gene>
    <name evidence="10" type="primary">LOC105168361</name>
</gene>
<comment type="similarity">
    <text evidence="1">Belongs to the universal ribosomal protein uS2 family.</text>
</comment>
<dbReference type="GO" id="GO:0003983">
    <property type="term" value="F:UTP:glucose-1-phosphate uridylyltransferase activity"/>
    <property type="evidence" value="ECO:0007669"/>
    <property type="project" value="UniProtKB-EC"/>
</dbReference>
<organism evidence="9 10">
    <name type="scientific">Sesamum indicum</name>
    <name type="common">Oriental sesame</name>
    <name type="synonym">Sesamum orientale</name>
    <dbReference type="NCBI Taxonomy" id="4182"/>
    <lineage>
        <taxon>Eukaryota</taxon>
        <taxon>Viridiplantae</taxon>
        <taxon>Streptophyta</taxon>
        <taxon>Embryophyta</taxon>
        <taxon>Tracheophyta</taxon>
        <taxon>Spermatophyta</taxon>
        <taxon>Magnoliopsida</taxon>
        <taxon>eudicotyledons</taxon>
        <taxon>Gunneridae</taxon>
        <taxon>Pentapetalae</taxon>
        <taxon>asterids</taxon>
        <taxon>lamiids</taxon>
        <taxon>Lamiales</taxon>
        <taxon>Pedaliaceae</taxon>
        <taxon>Sesamum</taxon>
    </lineage>
</organism>
<dbReference type="PANTHER" id="PTHR43511">
    <property type="match status" value="1"/>
</dbReference>
<dbReference type="GO" id="GO:0006412">
    <property type="term" value="P:translation"/>
    <property type="evidence" value="ECO:0007669"/>
    <property type="project" value="InterPro"/>
</dbReference>
<dbReference type="Gene3D" id="3.40.50.10490">
    <property type="entry name" value="Glucose-6-phosphate isomerase like protein, domain 1"/>
    <property type="match status" value="1"/>
</dbReference>
<name>A0A6I9TPZ7_SESIN</name>